<dbReference type="Proteomes" id="UP000823561">
    <property type="component" value="Chromosome 2"/>
</dbReference>
<dbReference type="Pfam" id="PF02985">
    <property type="entry name" value="HEAT"/>
    <property type="match status" value="1"/>
</dbReference>
<dbReference type="GO" id="GO:0007224">
    <property type="term" value="P:smoothened signaling pathway"/>
    <property type="evidence" value="ECO:0007669"/>
    <property type="project" value="TreeGrafter"/>
</dbReference>
<reference evidence="11" key="1">
    <citation type="submission" date="2020-10" db="EMBL/GenBank/DDBJ databases">
        <title>Chromosome-scale genome assembly of the Allis shad, Alosa alosa.</title>
        <authorList>
            <person name="Margot Z."/>
            <person name="Christophe K."/>
            <person name="Cabau C."/>
            <person name="Louis A."/>
            <person name="Berthelot C."/>
            <person name="Parey E."/>
            <person name="Roest Crollius H."/>
            <person name="Montfort J."/>
            <person name="Robinson-Rechavi M."/>
            <person name="Bucao C."/>
            <person name="Bouchez O."/>
            <person name="Gislard M."/>
            <person name="Lluch J."/>
            <person name="Milhes M."/>
            <person name="Lampietro C."/>
            <person name="Lopez Roques C."/>
            <person name="Donnadieu C."/>
            <person name="Braasch I."/>
            <person name="Desvignes T."/>
            <person name="Postlethwait J."/>
            <person name="Bobe J."/>
            <person name="Guiguen Y."/>
        </authorList>
    </citation>
    <scope>NUCLEOTIDE SEQUENCE</scope>
    <source>
        <strain evidence="11">M-15738</strain>
        <tissue evidence="11">Blood</tissue>
    </source>
</reference>
<comment type="caution">
    <text evidence="11">The sequence shown here is derived from an EMBL/GenBank/DDBJ whole genome shotgun (WGS) entry which is preliminary data.</text>
</comment>
<feature type="region of interest" description="Disordered" evidence="10">
    <location>
        <begin position="227"/>
        <end position="252"/>
    </location>
</feature>
<keyword evidence="6" id="KW-0418">Kinase</keyword>
<feature type="compositionally biased region" description="Polar residues" evidence="10">
    <location>
        <begin position="49"/>
        <end position="68"/>
    </location>
</feature>
<evidence type="ECO:0000256" key="3">
    <source>
        <dbReference type="ARBA" id="ARBA00022679"/>
    </source>
</evidence>
<keyword evidence="7" id="KW-0067">ATP-binding</keyword>
<keyword evidence="5" id="KW-0547">Nucleotide-binding</keyword>
<proteinExistence type="predicted"/>
<evidence type="ECO:0000256" key="7">
    <source>
        <dbReference type="ARBA" id="ARBA00022840"/>
    </source>
</evidence>
<accession>A0AAV6HA43</accession>
<dbReference type="PANTHER" id="PTHR22983">
    <property type="entry name" value="PROTEIN KINASE RELATED"/>
    <property type="match status" value="1"/>
</dbReference>
<keyword evidence="3" id="KW-0808">Transferase</keyword>
<dbReference type="Gene3D" id="1.25.10.10">
    <property type="entry name" value="Leucine-rich Repeat Variant"/>
    <property type="match status" value="1"/>
</dbReference>
<comment type="catalytic activity">
    <reaction evidence="8">
        <text>L-threonyl-[protein] + ATP = O-phospho-L-threonyl-[protein] + ADP + H(+)</text>
        <dbReference type="Rhea" id="RHEA:46608"/>
        <dbReference type="Rhea" id="RHEA-COMP:11060"/>
        <dbReference type="Rhea" id="RHEA-COMP:11605"/>
        <dbReference type="ChEBI" id="CHEBI:15378"/>
        <dbReference type="ChEBI" id="CHEBI:30013"/>
        <dbReference type="ChEBI" id="CHEBI:30616"/>
        <dbReference type="ChEBI" id="CHEBI:61977"/>
        <dbReference type="ChEBI" id="CHEBI:456216"/>
        <dbReference type="EC" id="2.7.11.1"/>
    </reaction>
</comment>
<dbReference type="AlphaFoldDB" id="A0AAV6HA43"/>
<keyword evidence="4" id="KW-0677">Repeat</keyword>
<gene>
    <name evidence="11" type="ORF">AALO_G00022970</name>
</gene>
<evidence type="ECO:0000256" key="2">
    <source>
        <dbReference type="ARBA" id="ARBA00022527"/>
    </source>
</evidence>
<dbReference type="GO" id="GO:0005524">
    <property type="term" value="F:ATP binding"/>
    <property type="evidence" value="ECO:0007669"/>
    <property type="project" value="UniProtKB-KW"/>
</dbReference>
<keyword evidence="2" id="KW-0723">Serine/threonine-protein kinase</keyword>
<dbReference type="InterPro" id="IPR011989">
    <property type="entry name" value="ARM-like"/>
</dbReference>
<comment type="catalytic activity">
    <reaction evidence="9">
        <text>L-seryl-[protein] + ATP = O-phospho-L-seryl-[protein] + ADP + H(+)</text>
        <dbReference type="Rhea" id="RHEA:17989"/>
        <dbReference type="Rhea" id="RHEA-COMP:9863"/>
        <dbReference type="Rhea" id="RHEA-COMP:11604"/>
        <dbReference type="ChEBI" id="CHEBI:15378"/>
        <dbReference type="ChEBI" id="CHEBI:29999"/>
        <dbReference type="ChEBI" id="CHEBI:30616"/>
        <dbReference type="ChEBI" id="CHEBI:83421"/>
        <dbReference type="ChEBI" id="CHEBI:456216"/>
        <dbReference type="EC" id="2.7.11.1"/>
    </reaction>
</comment>
<evidence type="ECO:0000256" key="5">
    <source>
        <dbReference type="ARBA" id="ARBA00022741"/>
    </source>
</evidence>
<dbReference type="InterPro" id="IPR016024">
    <property type="entry name" value="ARM-type_fold"/>
</dbReference>
<sequence length="333" mass="34798">MWGGEGVSIKDSLDQHSAHVEEIMDSLESSNLLSEHRAQVKRTQTQFRVGLNQSRTVDQPTGKPSQASAMGAGDQPMEPARVRTASALLLLLLEEVSLSGCAAELLSLLSQVARSSIRSSLLLIPLEPATLRTALGHPEDSVRAAACSLLGNLDPLVGWSTSDADVRLGLAAPPVLLEDLVSCLRDPSPSVRKRACRAVGTWLGLIALAGPGEGTLGQSHELKLDRNAGASGGSSLARARGRVDRRGSTGTHSCSALGNAAGLRGGRTALLDADAQCLLLHAAQADSQHAVQRAAAAALCLFEQQDTQQQQAVKSLHACNILCHAASDCPATR</sequence>
<dbReference type="InterPro" id="IPR000357">
    <property type="entry name" value="HEAT"/>
</dbReference>
<feature type="compositionally biased region" description="Low complexity" evidence="10">
    <location>
        <begin position="227"/>
        <end position="238"/>
    </location>
</feature>
<dbReference type="SUPFAM" id="SSF48371">
    <property type="entry name" value="ARM repeat"/>
    <property type="match status" value="1"/>
</dbReference>
<organism evidence="11 12">
    <name type="scientific">Alosa alosa</name>
    <name type="common">allis shad</name>
    <dbReference type="NCBI Taxonomy" id="278164"/>
    <lineage>
        <taxon>Eukaryota</taxon>
        <taxon>Metazoa</taxon>
        <taxon>Chordata</taxon>
        <taxon>Craniata</taxon>
        <taxon>Vertebrata</taxon>
        <taxon>Euteleostomi</taxon>
        <taxon>Actinopterygii</taxon>
        <taxon>Neopterygii</taxon>
        <taxon>Teleostei</taxon>
        <taxon>Clupei</taxon>
        <taxon>Clupeiformes</taxon>
        <taxon>Clupeoidei</taxon>
        <taxon>Clupeidae</taxon>
        <taxon>Alosa</taxon>
    </lineage>
</organism>
<protein>
    <recommendedName>
        <fullName evidence="1">non-specific serine/threonine protein kinase</fullName>
        <ecNumber evidence="1">2.7.11.1</ecNumber>
    </recommendedName>
</protein>
<evidence type="ECO:0000256" key="8">
    <source>
        <dbReference type="ARBA" id="ARBA00047899"/>
    </source>
</evidence>
<evidence type="ECO:0000256" key="6">
    <source>
        <dbReference type="ARBA" id="ARBA00022777"/>
    </source>
</evidence>
<dbReference type="EMBL" id="JADWDJ010000002">
    <property type="protein sequence ID" value="KAG5284100.1"/>
    <property type="molecule type" value="Genomic_DNA"/>
</dbReference>
<feature type="region of interest" description="Disordered" evidence="10">
    <location>
        <begin position="49"/>
        <end position="78"/>
    </location>
</feature>
<evidence type="ECO:0000256" key="1">
    <source>
        <dbReference type="ARBA" id="ARBA00012513"/>
    </source>
</evidence>
<evidence type="ECO:0000313" key="11">
    <source>
        <dbReference type="EMBL" id="KAG5284100.1"/>
    </source>
</evidence>
<keyword evidence="12" id="KW-1185">Reference proteome</keyword>
<evidence type="ECO:0000313" key="12">
    <source>
        <dbReference type="Proteomes" id="UP000823561"/>
    </source>
</evidence>
<dbReference type="EC" id="2.7.11.1" evidence="1"/>
<dbReference type="GO" id="GO:0005737">
    <property type="term" value="C:cytoplasm"/>
    <property type="evidence" value="ECO:0007669"/>
    <property type="project" value="TreeGrafter"/>
</dbReference>
<dbReference type="GO" id="GO:0004674">
    <property type="term" value="F:protein serine/threonine kinase activity"/>
    <property type="evidence" value="ECO:0007669"/>
    <property type="project" value="UniProtKB-KW"/>
</dbReference>
<evidence type="ECO:0000256" key="4">
    <source>
        <dbReference type="ARBA" id="ARBA00022737"/>
    </source>
</evidence>
<evidence type="ECO:0000256" key="9">
    <source>
        <dbReference type="ARBA" id="ARBA00048679"/>
    </source>
</evidence>
<dbReference type="PANTHER" id="PTHR22983:SF6">
    <property type="entry name" value="SERINE_THREONINE-PROTEIN KINASE 36"/>
    <property type="match status" value="1"/>
</dbReference>
<evidence type="ECO:0000256" key="10">
    <source>
        <dbReference type="SAM" id="MobiDB-lite"/>
    </source>
</evidence>
<name>A0AAV6HA43_9TELE</name>